<dbReference type="HOGENOM" id="CLU_2414865_0_0_1"/>
<dbReference type="VEuPathDB" id="FungiDB:A1Q1_08205"/>
<dbReference type="Proteomes" id="UP000002748">
    <property type="component" value="Unassembled WGS sequence"/>
</dbReference>
<dbReference type="KEGG" id="tasa:A1Q1_08205"/>
<evidence type="ECO:0000313" key="3">
    <source>
        <dbReference type="Proteomes" id="UP000002748"/>
    </source>
</evidence>
<dbReference type="EMBL" id="ALBS01000096">
    <property type="protein sequence ID" value="EJT50653.1"/>
    <property type="molecule type" value="Genomic_DNA"/>
</dbReference>
<organism evidence="2 3">
    <name type="scientific">Trichosporon asahii var. asahii (strain ATCC 90039 / CBS 2479 / JCM 2466 / KCTC 7840 / NBRC 103889/ NCYC 2677 / UAMH 7654)</name>
    <name type="common">Yeast</name>
    <dbReference type="NCBI Taxonomy" id="1186058"/>
    <lineage>
        <taxon>Eukaryota</taxon>
        <taxon>Fungi</taxon>
        <taxon>Dikarya</taxon>
        <taxon>Basidiomycota</taxon>
        <taxon>Agaricomycotina</taxon>
        <taxon>Tremellomycetes</taxon>
        <taxon>Trichosporonales</taxon>
        <taxon>Trichosporonaceae</taxon>
        <taxon>Trichosporon</taxon>
    </lineage>
</organism>
<evidence type="ECO:0000313" key="2">
    <source>
        <dbReference type="EMBL" id="EJT50653.1"/>
    </source>
</evidence>
<dbReference type="GeneID" id="25991717"/>
<reference evidence="2 3" key="1">
    <citation type="journal article" date="2012" name="Eukaryot. Cell">
        <title>Draft genome sequence of CBS 2479, the standard type strain of Trichosporon asahii.</title>
        <authorList>
            <person name="Yang R.Y."/>
            <person name="Li H.T."/>
            <person name="Zhu H."/>
            <person name="Zhou G.P."/>
            <person name="Wang M."/>
            <person name="Wang L."/>
        </authorList>
    </citation>
    <scope>NUCLEOTIDE SEQUENCE [LARGE SCALE GENOMIC DNA]</scope>
    <source>
        <strain evidence="3">ATCC 90039 / CBS 2479 / JCM 2466 / KCTC 7840 / NCYC 2677 / UAMH 7654</strain>
    </source>
</reference>
<comment type="caution">
    <text evidence="2">The sequence shown here is derived from an EMBL/GenBank/DDBJ whole genome shotgun (WGS) entry which is preliminary data.</text>
</comment>
<evidence type="ECO:0000256" key="1">
    <source>
        <dbReference type="SAM" id="MobiDB-lite"/>
    </source>
</evidence>
<gene>
    <name evidence="2" type="ORF">A1Q1_08205</name>
</gene>
<accession>J5R4G9</accession>
<sequence length="92" mass="9448">MDSEDDEADSEEDSAEDDALAEAVCEGMEEAGDEDASVLIEKSEDVLVAEELSELAVPLVVVVALSVLGEEDGGGEDVPPKAHPLAIGILGP</sequence>
<dbReference type="RefSeq" id="XP_014181827.1">
    <property type="nucleotide sequence ID" value="XM_014326352.1"/>
</dbReference>
<proteinExistence type="predicted"/>
<feature type="region of interest" description="Disordered" evidence="1">
    <location>
        <begin position="1"/>
        <end position="20"/>
    </location>
</feature>
<name>J5R4G9_TRIAS</name>
<dbReference type="AlphaFoldDB" id="J5R4G9"/>
<protein>
    <submittedName>
        <fullName evidence="2">Uncharacterized protein</fullName>
    </submittedName>
</protein>